<dbReference type="EMBL" id="MT104466">
    <property type="protein sequence ID" value="QJD54650.1"/>
    <property type="molecule type" value="Genomic_DNA"/>
</dbReference>
<dbReference type="Proteomes" id="UP000502596">
    <property type="component" value="Segment"/>
</dbReference>
<name>A0A6M3T8V2_9CAUD</name>
<evidence type="ECO:0000313" key="1">
    <source>
        <dbReference type="EMBL" id="QJD54650.1"/>
    </source>
</evidence>
<protein>
    <submittedName>
        <fullName evidence="1">Uncharacterized protein</fullName>
    </submittedName>
</protein>
<evidence type="ECO:0000313" key="2">
    <source>
        <dbReference type="Proteomes" id="UP000502596"/>
    </source>
</evidence>
<accession>A0A6M3T8V2</accession>
<reference evidence="1 2" key="1">
    <citation type="journal article" date="2020" name="Microb. Biotechnol.">
        <title>Phage biocontrol to combat Pseudomonas syringae pathogens causing disease in cherry.</title>
        <authorList>
            <person name="Rabiey M."/>
            <person name="Roy S.R."/>
            <person name="Holtappels D."/>
            <person name="Franceschetti L."/>
            <person name="Quilty B.J."/>
            <person name="Creeth R."/>
            <person name="Sundin G.W."/>
            <person name="Wagemans J."/>
            <person name="Lavigne R."/>
            <person name="Jackson R.W."/>
        </authorList>
    </citation>
    <scope>NUCLEOTIDE SEQUENCE [LARGE SCALE GENOMIC DNA]</scope>
</reference>
<proteinExistence type="predicted"/>
<sequence>MFPQRYNRTNFVTNAVAVKILAAMEAAMVDGLQHYVENKRGQRWLRVCIRPVDGSDSRFTFEFHAGNGQEVGHLILQALFVWSSDNERHFSTLVARLYAQRQHPYTLKLLSDAQAERDAADKERRDWLKARGVTHSFKAPGGITYLGRWTRNWLGRKQFIAIADAQMREFFKPFKLDNESLWYGTTQGCFA</sequence>
<organism evidence="1 2">
    <name type="scientific">Pseudomonas phage MR2</name>
    <dbReference type="NCBI Taxonomy" id="2711170"/>
    <lineage>
        <taxon>Viruses</taxon>
        <taxon>Duplodnaviria</taxon>
        <taxon>Heunggongvirae</taxon>
        <taxon>Uroviricota</taxon>
        <taxon>Caudoviricetes</taxon>
        <taxon>Autographivirales</taxon>
        <taxon>Autotranscriptaviridae</taxon>
        <taxon>Studiervirinae</taxon>
        <taxon>Hennigervirus</taxon>
        <taxon>Hennigervirus MR2</taxon>
    </lineage>
</organism>
<keyword evidence="2" id="KW-1185">Reference proteome</keyword>
<gene>
    <name evidence="1" type="ORF">PssvBMR2_gp07</name>
</gene>